<dbReference type="InterPro" id="IPR050499">
    <property type="entry name" value="PEP-utilizing_PTS_enzyme"/>
</dbReference>
<comment type="cofactor">
    <cofactor evidence="2 17 20">
        <name>Mg(2+)</name>
        <dbReference type="ChEBI" id="CHEBI:18420"/>
    </cofactor>
</comment>
<dbReference type="InterPro" id="IPR000121">
    <property type="entry name" value="PEP_util_C"/>
</dbReference>
<dbReference type="PRINTS" id="PR01736">
    <property type="entry name" value="PHPHTRNFRASE"/>
</dbReference>
<dbReference type="SUPFAM" id="SSF52009">
    <property type="entry name" value="Phosphohistidine domain"/>
    <property type="match status" value="1"/>
</dbReference>
<dbReference type="PIRSF" id="PIRSF000732">
    <property type="entry name" value="PTS_enzyme_I"/>
    <property type="match status" value="1"/>
</dbReference>
<keyword evidence="10 17" id="KW-0762">Sugar transport</keyword>
<dbReference type="InterPro" id="IPR024692">
    <property type="entry name" value="PTS_EI"/>
</dbReference>
<feature type="binding site" evidence="19">
    <location>
        <begin position="442"/>
        <end position="443"/>
    </location>
    <ligand>
        <name>phosphoenolpyruvate</name>
        <dbReference type="ChEBI" id="CHEBI:58702"/>
    </ligand>
</feature>
<dbReference type="InterPro" id="IPR008731">
    <property type="entry name" value="PTS_EIN"/>
</dbReference>
<sequence length="565" mass="58231">MTQRLVLHGIGVAAGTASGPAAVVAPAVGVDESEPACTDVEADGQRVREVLADVAASLRERAGHANSETSKAVLEATAALATDRGLVKGVDKELKKGSGVTRAIHDAVETYAAKLRKVGGYMAERVTDLYDIRDRATARLRGVAEPGIPDLPEPAVIVAHDLAPAETATLDPAMVRGIVTEAGGATSHTAILAAQLGIPAAVQVKGVTEALAGAARVEIAIDGGVGEVIVAPSATDVAELTERSRRRAVALAGSSGEGATRDGHRVKLLANIGTTDDAAAAAAQDLEGSGLFRTEFLFLERESAPSVEEQTDTYTAVLRSFGTRRVVVRTLDAGADKPLSFADLGPEENPALGRRGLRLSQAREELLDAQLAALAAAGAAVPDAELWVMAPMVSTVEETTWFAAKARAHGLPKVGIMVETPAAAIRAKQLLSLVDFASIGTNDLSQYTMAADRMQGELAHLLTPWQPAVLSMIRATCQGGAATGKPVGVCGEAGGDPLMALVLVGLGVTSLSMAPGKVSAVRAALRLHDLDTCRQMANYAVDAPTAADARAAVLNIADPVLRDLL</sequence>
<proteinExistence type="inferred from homology"/>
<evidence type="ECO:0000256" key="14">
    <source>
        <dbReference type="ARBA" id="ARBA00022777"/>
    </source>
</evidence>
<evidence type="ECO:0000259" key="23">
    <source>
        <dbReference type="Pfam" id="PF05524"/>
    </source>
</evidence>
<evidence type="ECO:0000256" key="3">
    <source>
        <dbReference type="ARBA" id="ARBA00002728"/>
    </source>
</evidence>
<evidence type="ECO:0000256" key="15">
    <source>
        <dbReference type="ARBA" id="ARBA00022842"/>
    </source>
</evidence>
<dbReference type="PANTHER" id="PTHR46244">
    <property type="entry name" value="PHOSPHOENOLPYRUVATE-PROTEIN PHOSPHOTRANSFERASE"/>
    <property type="match status" value="1"/>
</dbReference>
<evidence type="ECO:0000256" key="13">
    <source>
        <dbReference type="ARBA" id="ARBA00022723"/>
    </source>
</evidence>
<dbReference type="Gene3D" id="3.50.30.10">
    <property type="entry name" value="Phosphohistidine domain"/>
    <property type="match status" value="1"/>
</dbReference>
<dbReference type="InterPro" id="IPR006318">
    <property type="entry name" value="PTS_EI-like"/>
</dbReference>
<keyword evidence="15 17" id="KW-0460">Magnesium</keyword>
<evidence type="ECO:0000256" key="8">
    <source>
        <dbReference type="ARBA" id="ARBA00022448"/>
    </source>
</evidence>
<evidence type="ECO:0000256" key="11">
    <source>
        <dbReference type="ARBA" id="ARBA00022679"/>
    </source>
</evidence>
<evidence type="ECO:0000256" key="6">
    <source>
        <dbReference type="ARBA" id="ARBA00012232"/>
    </source>
</evidence>
<dbReference type="InterPro" id="IPR036618">
    <property type="entry name" value="PtsI_HPr-bd_sf"/>
</dbReference>
<evidence type="ECO:0000256" key="16">
    <source>
        <dbReference type="ARBA" id="ARBA00033235"/>
    </source>
</evidence>
<dbReference type="InterPro" id="IPR008279">
    <property type="entry name" value="PEP-util_enz_mobile_dom"/>
</dbReference>
<feature type="active site" description="Tele-phosphohistidine intermediate" evidence="18">
    <location>
        <position position="188"/>
    </location>
</feature>
<evidence type="ECO:0000256" key="20">
    <source>
        <dbReference type="PIRSR" id="PIRSR000732-3"/>
    </source>
</evidence>
<comment type="subcellular location">
    <subcellularLocation>
        <location evidence="4 17">Cytoplasm</location>
    </subcellularLocation>
</comment>
<feature type="binding site" evidence="19">
    <location>
        <position position="293"/>
    </location>
    <ligand>
        <name>phosphoenolpyruvate</name>
        <dbReference type="ChEBI" id="CHEBI:58702"/>
    </ligand>
</feature>
<evidence type="ECO:0000256" key="19">
    <source>
        <dbReference type="PIRSR" id="PIRSR000732-2"/>
    </source>
</evidence>
<dbReference type="AlphaFoldDB" id="A0A1G9P2Y4"/>
<dbReference type="SUPFAM" id="SSF47831">
    <property type="entry name" value="Enzyme I of the PEP:sugar phosphotransferase system HPr-binding (sub)domain"/>
    <property type="match status" value="1"/>
</dbReference>
<feature type="binding site" evidence="19">
    <location>
        <position position="329"/>
    </location>
    <ligand>
        <name>phosphoenolpyruvate</name>
        <dbReference type="ChEBI" id="CHEBI:58702"/>
    </ligand>
</feature>
<dbReference type="Gene3D" id="1.10.274.10">
    <property type="entry name" value="PtsI, HPr-binding domain"/>
    <property type="match status" value="1"/>
</dbReference>
<feature type="domain" description="Phosphotransferase system enzyme I N-terminal" evidence="23">
    <location>
        <begin position="8"/>
        <end position="125"/>
    </location>
</feature>
<name>A0A1G9P2Y4_9CORY</name>
<dbReference type="PANTHER" id="PTHR46244:SF3">
    <property type="entry name" value="PHOSPHOENOLPYRUVATE-PROTEIN PHOSPHOTRANSFERASE"/>
    <property type="match status" value="1"/>
</dbReference>
<keyword evidence="12 17" id="KW-0598">Phosphotransferase system</keyword>
<dbReference type="STRING" id="38302.SAMN04488535_1290"/>
<evidence type="ECO:0000256" key="1">
    <source>
        <dbReference type="ARBA" id="ARBA00000683"/>
    </source>
</evidence>
<organism evidence="24 25">
    <name type="scientific">Corynebacterium mycetoides</name>
    <dbReference type="NCBI Taxonomy" id="38302"/>
    <lineage>
        <taxon>Bacteria</taxon>
        <taxon>Bacillati</taxon>
        <taxon>Actinomycetota</taxon>
        <taxon>Actinomycetes</taxon>
        <taxon>Mycobacteriales</taxon>
        <taxon>Corynebacteriaceae</taxon>
        <taxon>Corynebacterium</taxon>
    </lineage>
</organism>
<feature type="binding site" evidence="20">
    <location>
        <position position="419"/>
    </location>
    <ligand>
        <name>Mg(2+)</name>
        <dbReference type="ChEBI" id="CHEBI:18420"/>
    </ligand>
</feature>
<dbReference type="Pfam" id="PF00391">
    <property type="entry name" value="PEP-utilizers"/>
    <property type="match status" value="1"/>
</dbReference>
<comment type="catalytic activity">
    <reaction evidence="1 17">
        <text>L-histidyl-[protein] + phosphoenolpyruvate = N(pros)-phospho-L-histidyl-[protein] + pyruvate</text>
        <dbReference type="Rhea" id="RHEA:23880"/>
        <dbReference type="Rhea" id="RHEA-COMP:9745"/>
        <dbReference type="Rhea" id="RHEA-COMP:9746"/>
        <dbReference type="ChEBI" id="CHEBI:15361"/>
        <dbReference type="ChEBI" id="CHEBI:29979"/>
        <dbReference type="ChEBI" id="CHEBI:58702"/>
        <dbReference type="ChEBI" id="CHEBI:64837"/>
        <dbReference type="EC" id="2.7.3.9"/>
    </reaction>
</comment>
<comment type="function">
    <text evidence="3 17">General (non sugar-specific) component of the phosphoenolpyruvate-dependent sugar phosphotransferase system (sugar PTS). This major carbohydrate active-transport system catalyzes the phosphorylation of incoming sugar substrates concomitantly with their translocation across the cell membrane. Enzyme I transfers the phosphoryl group from phosphoenolpyruvate (PEP) to the phosphoryl carrier protein (HPr).</text>
</comment>
<dbReference type="GO" id="GO:0009401">
    <property type="term" value="P:phosphoenolpyruvate-dependent sugar phosphotransferase system"/>
    <property type="evidence" value="ECO:0007669"/>
    <property type="project" value="UniProtKB-KW"/>
</dbReference>
<dbReference type="InterPro" id="IPR040442">
    <property type="entry name" value="Pyrv_kinase-like_dom_sf"/>
</dbReference>
<protein>
    <recommendedName>
        <fullName evidence="7 17">Phosphoenolpyruvate-protein phosphotransferase</fullName>
        <ecNumber evidence="6 17">2.7.3.9</ecNumber>
    </recommendedName>
    <alternativeName>
        <fullName evidence="16 17">Phosphotransferase system, enzyme I</fullName>
    </alternativeName>
</protein>
<dbReference type="NCBIfam" id="TIGR01417">
    <property type="entry name" value="PTS_I_fam"/>
    <property type="match status" value="1"/>
</dbReference>
<dbReference type="InterPro" id="IPR015813">
    <property type="entry name" value="Pyrv/PenolPyrv_kinase-like_dom"/>
</dbReference>
<dbReference type="EMBL" id="LT629700">
    <property type="protein sequence ID" value="SDL93050.1"/>
    <property type="molecule type" value="Genomic_DNA"/>
</dbReference>
<evidence type="ECO:0000256" key="12">
    <source>
        <dbReference type="ARBA" id="ARBA00022683"/>
    </source>
</evidence>
<keyword evidence="9 17" id="KW-0963">Cytoplasm</keyword>
<keyword evidence="25" id="KW-1185">Reference proteome</keyword>
<evidence type="ECO:0000259" key="21">
    <source>
        <dbReference type="Pfam" id="PF00391"/>
    </source>
</evidence>
<dbReference type="GO" id="GO:0046872">
    <property type="term" value="F:metal ion binding"/>
    <property type="evidence" value="ECO:0007669"/>
    <property type="project" value="UniProtKB-KW"/>
</dbReference>
<evidence type="ECO:0000256" key="17">
    <source>
        <dbReference type="PIRNR" id="PIRNR000732"/>
    </source>
</evidence>
<evidence type="ECO:0000256" key="10">
    <source>
        <dbReference type="ARBA" id="ARBA00022597"/>
    </source>
</evidence>
<evidence type="ECO:0000256" key="9">
    <source>
        <dbReference type="ARBA" id="ARBA00022490"/>
    </source>
</evidence>
<keyword evidence="8 17" id="KW-0813">Transport</keyword>
<keyword evidence="13 17" id="KW-0479">Metal-binding</keyword>
<dbReference type="GO" id="GO:0016301">
    <property type="term" value="F:kinase activity"/>
    <property type="evidence" value="ECO:0007669"/>
    <property type="project" value="UniProtKB-KW"/>
</dbReference>
<dbReference type="EC" id="2.7.3.9" evidence="6 17"/>
<feature type="active site" description="Proton donor" evidence="18">
    <location>
        <position position="490"/>
    </location>
</feature>
<evidence type="ECO:0000313" key="25">
    <source>
        <dbReference type="Proteomes" id="UP000199350"/>
    </source>
</evidence>
<gene>
    <name evidence="24" type="ORF">SAMN04488535_1290</name>
</gene>
<reference evidence="25" key="1">
    <citation type="submission" date="2016-10" db="EMBL/GenBank/DDBJ databases">
        <authorList>
            <person name="Varghese N."/>
            <person name="Submissions S."/>
        </authorList>
    </citation>
    <scope>NUCLEOTIDE SEQUENCE [LARGE SCALE GENOMIC DNA]</scope>
    <source>
        <strain evidence="25">DSM 20632</strain>
    </source>
</reference>
<feature type="domain" description="PEP-utilising enzyme mobile" evidence="21">
    <location>
        <begin position="152"/>
        <end position="223"/>
    </location>
</feature>
<evidence type="ECO:0000256" key="4">
    <source>
        <dbReference type="ARBA" id="ARBA00004496"/>
    </source>
</evidence>
<evidence type="ECO:0000256" key="5">
    <source>
        <dbReference type="ARBA" id="ARBA00007837"/>
    </source>
</evidence>
<keyword evidence="11 17" id="KW-0808">Transferase</keyword>
<keyword evidence="14 17" id="KW-0418">Kinase</keyword>
<comment type="similarity">
    <text evidence="5 17">Belongs to the PEP-utilizing enzyme family.</text>
</comment>
<dbReference type="Pfam" id="PF05524">
    <property type="entry name" value="PEP-utilisers_N"/>
    <property type="match status" value="1"/>
</dbReference>
<feature type="domain" description="PEP-utilising enzyme C-terminal" evidence="22">
    <location>
        <begin position="259"/>
        <end position="526"/>
    </location>
</feature>
<dbReference type="SUPFAM" id="SSF51621">
    <property type="entry name" value="Phosphoenolpyruvate/pyruvate domain"/>
    <property type="match status" value="1"/>
</dbReference>
<dbReference type="Pfam" id="PF02896">
    <property type="entry name" value="PEP-utilizers_C"/>
    <property type="match status" value="1"/>
</dbReference>
<dbReference type="Proteomes" id="UP000199350">
    <property type="component" value="Chromosome I"/>
</dbReference>
<evidence type="ECO:0000256" key="2">
    <source>
        <dbReference type="ARBA" id="ARBA00001946"/>
    </source>
</evidence>
<evidence type="ECO:0000256" key="18">
    <source>
        <dbReference type="PIRSR" id="PIRSR000732-1"/>
    </source>
</evidence>
<dbReference type="InterPro" id="IPR036637">
    <property type="entry name" value="Phosphohistidine_dom_sf"/>
</dbReference>
<dbReference type="OrthoDB" id="9765468at2"/>
<dbReference type="GO" id="GO:0005737">
    <property type="term" value="C:cytoplasm"/>
    <property type="evidence" value="ECO:0007669"/>
    <property type="project" value="UniProtKB-SubCell"/>
</dbReference>
<dbReference type="Gene3D" id="3.20.20.60">
    <property type="entry name" value="Phosphoenolpyruvate-binding domains"/>
    <property type="match status" value="1"/>
</dbReference>
<dbReference type="RefSeq" id="WP_092150223.1">
    <property type="nucleotide sequence ID" value="NZ_LT629700.1"/>
</dbReference>
<evidence type="ECO:0000313" key="24">
    <source>
        <dbReference type="EMBL" id="SDL93050.1"/>
    </source>
</evidence>
<accession>A0A1G9P2Y4</accession>
<feature type="binding site" evidence="19">
    <location>
        <position position="453"/>
    </location>
    <ligand>
        <name>phosphoenolpyruvate</name>
        <dbReference type="ChEBI" id="CHEBI:58702"/>
    </ligand>
</feature>
<feature type="binding site" evidence="20">
    <location>
        <position position="443"/>
    </location>
    <ligand>
        <name>Mg(2+)</name>
        <dbReference type="ChEBI" id="CHEBI:18420"/>
    </ligand>
</feature>
<evidence type="ECO:0000256" key="7">
    <source>
        <dbReference type="ARBA" id="ARBA00016544"/>
    </source>
</evidence>
<dbReference type="GO" id="GO:0008965">
    <property type="term" value="F:phosphoenolpyruvate-protein phosphotransferase activity"/>
    <property type="evidence" value="ECO:0007669"/>
    <property type="project" value="UniProtKB-EC"/>
</dbReference>
<evidence type="ECO:0000259" key="22">
    <source>
        <dbReference type="Pfam" id="PF02896"/>
    </source>
</evidence>